<comment type="caution">
    <text evidence="1">The sequence shown here is derived from an EMBL/GenBank/DDBJ whole genome shotgun (WGS) entry which is preliminary data.</text>
</comment>
<dbReference type="EMBL" id="LAZR01032193">
    <property type="protein sequence ID" value="KKL51597.1"/>
    <property type="molecule type" value="Genomic_DNA"/>
</dbReference>
<organism evidence="1">
    <name type="scientific">marine sediment metagenome</name>
    <dbReference type="NCBI Taxonomy" id="412755"/>
    <lineage>
        <taxon>unclassified sequences</taxon>
        <taxon>metagenomes</taxon>
        <taxon>ecological metagenomes</taxon>
    </lineage>
</organism>
<evidence type="ECO:0000313" key="1">
    <source>
        <dbReference type="EMBL" id="KKL51597.1"/>
    </source>
</evidence>
<reference evidence="1" key="1">
    <citation type="journal article" date="2015" name="Nature">
        <title>Complex archaea that bridge the gap between prokaryotes and eukaryotes.</title>
        <authorList>
            <person name="Spang A."/>
            <person name="Saw J.H."/>
            <person name="Jorgensen S.L."/>
            <person name="Zaremba-Niedzwiedzka K."/>
            <person name="Martijn J."/>
            <person name="Lind A.E."/>
            <person name="van Eijk R."/>
            <person name="Schleper C."/>
            <person name="Guy L."/>
            <person name="Ettema T.J."/>
        </authorList>
    </citation>
    <scope>NUCLEOTIDE SEQUENCE</scope>
</reference>
<name>A0A0F9FKI7_9ZZZZ</name>
<dbReference type="AlphaFoldDB" id="A0A0F9FKI7"/>
<gene>
    <name evidence="1" type="ORF">LCGC14_2293900</name>
</gene>
<protein>
    <submittedName>
        <fullName evidence="1">Uncharacterized protein</fullName>
    </submittedName>
</protein>
<accession>A0A0F9FKI7</accession>
<sequence>MPYGSVANVRTITSIRPSDVGFDTDDELNAWLELKRTEIGASIERDRNRTDFDAEGWLEIIDGISDRWGAAFVRFVMANRDSPIVRVDEFNVEMLEENVPGEAIWTDLRRIPRFISKRFVFESGVVKAHPDDATGF</sequence>
<proteinExistence type="predicted"/>